<comment type="cofactor">
    <cofactor evidence="1">
        <name>Fe(2+)</name>
        <dbReference type="ChEBI" id="CHEBI:29033"/>
    </cofactor>
</comment>
<keyword evidence="2" id="KW-0560">Oxidoreductase</keyword>
<accession>A0A5Q0HBD3</accession>
<evidence type="ECO:0000256" key="1">
    <source>
        <dbReference type="ARBA" id="ARBA00001954"/>
    </source>
</evidence>
<dbReference type="EMBL" id="CP034550">
    <property type="protein sequence ID" value="QFZ23274.1"/>
    <property type="molecule type" value="Genomic_DNA"/>
</dbReference>
<sequence>MAHQHVGARGQVGRAPRRRDVRRVLPGRRLAGHGRRRREGAGVAHRRLVGGRGAHLGGGRVRLCVLPGRPVVGGQQPRGGGARLGVGDLAAQRRDADQRPGQRGGVVPGRRGVLHRQLRRPLPVHVHPARDLRAGAYPGGSAVALLDTDLVRTSLRDRGYAYVPPPDHDVDYPAEVARLGPLLPQYAGELVRDIRPSLAFEDEEVTPYNTGELRPHTEWYEFPGLPPRYVALWAVRAAEGPGGETTLADGYALLASFSPEEREGLARTAYEWRTSPGRTPERVDRGVVRPVLRHHPDGAVLRFSTLDLRVRDELSARYVAEGLRFFARHHVAVKVETNGLLIWDNWRMLHSRTAFGDPRRHLRRALVGVRVGSPVG</sequence>
<evidence type="ECO:0000259" key="6">
    <source>
        <dbReference type="Pfam" id="PF02668"/>
    </source>
</evidence>
<dbReference type="Gene3D" id="3.60.130.10">
    <property type="entry name" value="Clavaminate synthase-like"/>
    <property type="match status" value="1"/>
</dbReference>
<gene>
    <name evidence="7" type="ORF">EKG83_42765</name>
</gene>
<name>A0A5Q0HBD3_SACSY</name>
<feature type="region of interest" description="Disordered" evidence="5">
    <location>
        <begin position="1"/>
        <end position="20"/>
    </location>
</feature>
<dbReference type="InterPro" id="IPR003819">
    <property type="entry name" value="TauD/TfdA-like"/>
</dbReference>
<dbReference type="PANTHER" id="PTHR10696">
    <property type="entry name" value="GAMMA-BUTYROBETAINE HYDROXYLASE-RELATED"/>
    <property type="match status" value="1"/>
</dbReference>
<dbReference type="GO" id="GO:0017000">
    <property type="term" value="P:antibiotic biosynthetic process"/>
    <property type="evidence" value="ECO:0007669"/>
    <property type="project" value="UniProtKB-KW"/>
</dbReference>
<dbReference type="PANTHER" id="PTHR10696:SF56">
    <property type="entry name" value="TAUD_TFDA-LIKE DOMAIN-CONTAINING PROTEIN"/>
    <property type="match status" value="1"/>
</dbReference>
<dbReference type="InterPro" id="IPR050411">
    <property type="entry name" value="AlphaKG_dependent_hydroxylases"/>
</dbReference>
<evidence type="ECO:0000256" key="4">
    <source>
        <dbReference type="ARBA" id="ARBA00023194"/>
    </source>
</evidence>
<protein>
    <recommendedName>
        <fullName evidence="6">TauD/TfdA-like domain-containing protein</fullName>
    </recommendedName>
</protein>
<evidence type="ECO:0000256" key="2">
    <source>
        <dbReference type="ARBA" id="ARBA00023002"/>
    </source>
</evidence>
<dbReference type="GO" id="GO:0016491">
    <property type="term" value="F:oxidoreductase activity"/>
    <property type="evidence" value="ECO:0007669"/>
    <property type="project" value="UniProtKB-KW"/>
</dbReference>
<keyword evidence="3" id="KW-0408">Iron</keyword>
<dbReference type="Proteomes" id="UP000325787">
    <property type="component" value="Chromosome"/>
</dbReference>
<reference evidence="8" key="1">
    <citation type="journal article" date="2021" name="Curr. Microbiol.">
        <title>Complete genome of nocamycin-producing strain Saccharothrix syringae NRRL B-16468 reveals the biosynthetic potential for secondary metabolites.</title>
        <authorList>
            <person name="Mo X."/>
            <person name="Yang S."/>
        </authorList>
    </citation>
    <scope>NUCLEOTIDE SEQUENCE [LARGE SCALE GENOMIC DNA]</scope>
    <source>
        <strain evidence="8">ATCC 51364 / DSM 43886 / JCM 6844 / KCTC 9398 / NBRC 14523 / NRRL B-16468 / INA 2240</strain>
    </source>
</reference>
<keyword evidence="4" id="KW-0045">Antibiotic biosynthesis</keyword>
<dbReference type="KEGG" id="ssyi:EKG83_42765"/>
<dbReference type="Pfam" id="PF02668">
    <property type="entry name" value="TauD"/>
    <property type="match status" value="1"/>
</dbReference>
<dbReference type="OrthoDB" id="581608at2"/>
<proteinExistence type="predicted"/>
<evidence type="ECO:0000313" key="8">
    <source>
        <dbReference type="Proteomes" id="UP000325787"/>
    </source>
</evidence>
<evidence type="ECO:0000313" key="7">
    <source>
        <dbReference type="EMBL" id="QFZ23274.1"/>
    </source>
</evidence>
<organism evidence="7 8">
    <name type="scientific">Saccharothrix syringae</name>
    <name type="common">Nocardiopsis syringae</name>
    <dbReference type="NCBI Taxonomy" id="103733"/>
    <lineage>
        <taxon>Bacteria</taxon>
        <taxon>Bacillati</taxon>
        <taxon>Actinomycetota</taxon>
        <taxon>Actinomycetes</taxon>
        <taxon>Pseudonocardiales</taxon>
        <taxon>Pseudonocardiaceae</taxon>
        <taxon>Saccharothrix</taxon>
    </lineage>
</organism>
<feature type="domain" description="TauD/TfdA-like" evidence="6">
    <location>
        <begin position="202"/>
        <end position="365"/>
    </location>
</feature>
<dbReference type="SUPFAM" id="SSF51197">
    <property type="entry name" value="Clavaminate synthase-like"/>
    <property type="match status" value="1"/>
</dbReference>
<evidence type="ECO:0000256" key="3">
    <source>
        <dbReference type="ARBA" id="ARBA00023004"/>
    </source>
</evidence>
<keyword evidence="8" id="KW-1185">Reference proteome</keyword>
<dbReference type="AlphaFoldDB" id="A0A5Q0HBD3"/>
<dbReference type="InterPro" id="IPR042098">
    <property type="entry name" value="TauD-like_sf"/>
</dbReference>
<evidence type="ECO:0000256" key="5">
    <source>
        <dbReference type="SAM" id="MobiDB-lite"/>
    </source>
</evidence>